<dbReference type="Proteomes" id="UP000440224">
    <property type="component" value="Unassembled WGS sequence"/>
</dbReference>
<evidence type="ECO:0000313" key="1">
    <source>
        <dbReference type="EMBL" id="MRG98194.1"/>
    </source>
</evidence>
<organism evidence="1 2">
    <name type="scientific">Polyangium spumosum</name>
    <dbReference type="NCBI Taxonomy" id="889282"/>
    <lineage>
        <taxon>Bacteria</taxon>
        <taxon>Pseudomonadati</taxon>
        <taxon>Myxococcota</taxon>
        <taxon>Polyangia</taxon>
        <taxon>Polyangiales</taxon>
        <taxon>Polyangiaceae</taxon>
        <taxon>Polyangium</taxon>
    </lineage>
</organism>
<protein>
    <submittedName>
        <fullName evidence="1">Uncharacterized protein</fullName>
    </submittedName>
</protein>
<dbReference type="AlphaFoldDB" id="A0A6N7Q7C4"/>
<comment type="caution">
    <text evidence="1">The sequence shown here is derived from an EMBL/GenBank/DDBJ whole genome shotgun (WGS) entry which is preliminary data.</text>
</comment>
<keyword evidence="2" id="KW-1185">Reference proteome</keyword>
<dbReference type="EMBL" id="WJIE01000026">
    <property type="protein sequence ID" value="MRG98194.1"/>
    <property type="molecule type" value="Genomic_DNA"/>
</dbReference>
<accession>A0A6N7Q7C4</accession>
<gene>
    <name evidence="1" type="ORF">GF068_40735</name>
</gene>
<dbReference type="OrthoDB" id="4827574at2"/>
<evidence type="ECO:0000313" key="2">
    <source>
        <dbReference type="Proteomes" id="UP000440224"/>
    </source>
</evidence>
<reference evidence="1 2" key="1">
    <citation type="submission" date="2019-10" db="EMBL/GenBank/DDBJ databases">
        <title>A soil myxobacterium in the family Polyangiaceae.</title>
        <authorList>
            <person name="Li Y."/>
            <person name="Wang J."/>
        </authorList>
    </citation>
    <scope>NUCLEOTIDE SEQUENCE [LARGE SCALE GENOMIC DNA]</scope>
    <source>
        <strain evidence="1 2">DSM 14734</strain>
    </source>
</reference>
<name>A0A6N7Q7C4_9BACT</name>
<proteinExistence type="predicted"/>
<sequence>MSDDQAVIAAHLKRHLGRQQIVRPGLISRDVHVIPPRRGRRHWVLHTVGARAHLLEGHRAHHAEFVMSLSEEWNPRELWPIRVLRNVSRAIDIAGKTPREGDVYFNPGDSGSACPDVFALLIARSRQLGNRAEFRTASGATTVVYALFALTECDHKRRLAGQLRIDELPEVISWVLPKPRLVLHRFKDLDMVAVHVRTRYGPLVYVYFGEKFHGLFADHRHGRRLLGRTPVIDEAVGDDVAWQHILFQPAVEAALQWARGREREYLDCDYPLGHPEMCWREFSHGPQPELPELPDLQGHARPLPWSRLT</sequence>
<dbReference type="RefSeq" id="WP_153824966.1">
    <property type="nucleotide sequence ID" value="NZ_WJIE01000026.1"/>
</dbReference>